<feature type="transmembrane region" description="Helical" evidence="1">
    <location>
        <begin position="126"/>
        <end position="148"/>
    </location>
</feature>
<accession>A0A1H5XSQ3</accession>
<feature type="transmembrane region" description="Helical" evidence="1">
    <location>
        <begin position="20"/>
        <end position="37"/>
    </location>
</feature>
<evidence type="ECO:0000256" key="1">
    <source>
        <dbReference type="SAM" id="Phobius"/>
    </source>
</evidence>
<evidence type="ECO:0000313" key="3">
    <source>
        <dbReference type="Proteomes" id="UP000236728"/>
    </source>
</evidence>
<organism evidence="2 3">
    <name type="scientific">Bryocella elongata</name>
    <dbReference type="NCBI Taxonomy" id="863522"/>
    <lineage>
        <taxon>Bacteria</taxon>
        <taxon>Pseudomonadati</taxon>
        <taxon>Acidobacteriota</taxon>
        <taxon>Terriglobia</taxon>
        <taxon>Terriglobales</taxon>
        <taxon>Acidobacteriaceae</taxon>
        <taxon>Bryocella</taxon>
    </lineage>
</organism>
<feature type="transmembrane region" description="Helical" evidence="1">
    <location>
        <begin position="209"/>
        <end position="227"/>
    </location>
</feature>
<sequence>MDAPNASAQRALWLRRTQGIAVSLSLLMLLAFVYTAVRRLRYPFELDRMESAMMTSVWRLAHGQPLYGKPSLEWAPFLYAPLFFYASLAMSKITGLGYVALRSVSLLSALGTAAVLYLHIRRETANTVAAISAVGIYASLYSVALGWYDIGRVDSLSVFLFVLAVYCMRFAPPPIAAIVWVLAFQTKQGFLPIGLLAFVVEWRRPRRMVLNMAIYAALAWLSIVWLQRTSGGWYSYYVFGTVKQLGISRHYAVLYLPYDLLQPLPIALLLCAMALMVRPIRWSSQRGFFYVWFTLLITGSIWFARAHEGSYVNTILPAYVWLVLVAGIAIARLAPLDAQSPLPGLLWLMVIAQISMHLYRPIEFDPSPSMLATREHFLDIVRGVPGDIWLTSHSYDAILAGKPLHAEMDALDAVLEKDPQVAAEVREAIAGKHFTAILLDHEPETYSPAWLFNGPPFTSGYRQEAIAPMNFVNTVGDQPSLAFLPCDIPATAAQSLLMPQTFARQGQCPSGAQ</sequence>
<name>A0A1H5XSQ3_9BACT</name>
<keyword evidence="1" id="KW-0472">Membrane</keyword>
<dbReference type="EMBL" id="FNVA01000003">
    <property type="protein sequence ID" value="SEG14683.1"/>
    <property type="molecule type" value="Genomic_DNA"/>
</dbReference>
<dbReference type="GO" id="GO:0016740">
    <property type="term" value="F:transferase activity"/>
    <property type="evidence" value="ECO:0007669"/>
    <property type="project" value="UniProtKB-KW"/>
</dbReference>
<gene>
    <name evidence="2" type="ORF">SAMN05421819_1951</name>
</gene>
<feature type="transmembrane region" description="Helical" evidence="1">
    <location>
        <begin position="310"/>
        <end position="330"/>
    </location>
</feature>
<reference evidence="2 3" key="1">
    <citation type="submission" date="2016-10" db="EMBL/GenBank/DDBJ databases">
        <authorList>
            <person name="de Groot N.N."/>
        </authorList>
    </citation>
    <scope>NUCLEOTIDE SEQUENCE [LARGE SCALE GENOMIC DNA]</scope>
    <source>
        <strain evidence="2 3">DSM 22489</strain>
    </source>
</reference>
<proteinExistence type="predicted"/>
<feature type="transmembrane region" description="Helical" evidence="1">
    <location>
        <begin position="260"/>
        <end position="280"/>
    </location>
</feature>
<feature type="transmembrane region" description="Helical" evidence="1">
    <location>
        <begin position="342"/>
        <end position="359"/>
    </location>
</feature>
<keyword evidence="2" id="KW-0808">Transferase</keyword>
<keyword evidence="3" id="KW-1185">Reference proteome</keyword>
<keyword evidence="1" id="KW-0812">Transmembrane</keyword>
<keyword evidence="1" id="KW-1133">Transmembrane helix</keyword>
<evidence type="ECO:0000313" key="2">
    <source>
        <dbReference type="EMBL" id="SEG14683.1"/>
    </source>
</evidence>
<dbReference type="AlphaFoldDB" id="A0A1H5XSQ3"/>
<protein>
    <submittedName>
        <fullName evidence="2">4-amino-4-deoxy-L-arabinose transferase</fullName>
    </submittedName>
</protein>
<feature type="transmembrane region" description="Helical" evidence="1">
    <location>
        <begin position="98"/>
        <end position="120"/>
    </location>
</feature>
<feature type="transmembrane region" description="Helical" evidence="1">
    <location>
        <begin position="287"/>
        <end position="304"/>
    </location>
</feature>
<dbReference type="Proteomes" id="UP000236728">
    <property type="component" value="Unassembled WGS sequence"/>
</dbReference>